<dbReference type="PRINTS" id="PR00032">
    <property type="entry name" value="HTHARAC"/>
</dbReference>
<keyword evidence="5" id="KW-0472">Membrane</keyword>
<reference evidence="7 8" key="1">
    <citation type="submission" date="2019-03" db="EMBL/GenBank/DDBJ databases">
        <title>Genomic Encyclopedia of Archaeal and Bacterial Type Strains, Phase II (KMG-II): from individual species to whole genera.</title>
        <authorList>
            <person name="Goeker M."/>
        </authorList>
    </citation>
    <scope>NUCLEOTIDE SEQUENCE [LARGE SCALE GENOMIC DNA]</scope>
    <source>
        <strain evidence="7 8">RL-C</strain>
    </source>
</reference>
<evidence type="ECO:0000313" key="7">
    <source>
        <dbReference type="EMBL" id="TCN72999.1"/>
    </source>
</evidence>
<accession>A0A4R2EUL1</accession>
<keyword evidence="5" id="KW-1133">Transmembrane helix</keyword>
<keyword evidence="3" id="KW-0804">Transcription</keyword>
<feature type="transmembrane region" description="Helical" evidence="5">
    <location>
        <begin position="142"/>
        <end position="167"/>
    </location>
</feature>
<evidence type="ECO:0000256" key="4">
    <source>
        <dbReference type="SAM" id="MobiDB-lite"/>
    </source>
</evidence>
<feature type="domain" description="HTH araC/xylS-type" evidence="6">
    <location>
        <begin position="290"/>
        <end position="381"/>
    </location>
</feature>
<dbReference type="GO" id="GO:0043565">
    <property type="term" value="F:sequence-specific DNA binding"/>
    <property type="evidence" value="ECO:0007669"/>
    <property type="project" value="InterPro"/>
</dbReference>
<dbReference type="SUPFAM" id="SSF46689">
    <property type="entry name" value="Homeodomain-like"/>
    <property type="match status" value="1"/>
</dbReference>
<dbReference type="SMART" id="SM00342">
    <property type="entry name" value="HTH_ARAC"/>
    <property type="match status" value="1"/>
</dbReference>
<dbReference type="Gene3D" id="1.10.10.60">
    <property type="entry name" value="Homeodomain-like"/>
    <property type="match status" value="2"/>
</dbReference>
<evidence type="ECO:0000259" key="6">
    <source>
        <dbReference type="PROSITE" id="PS01124"/>
    </source>
</evidence>
<dbReference type="PANTHER" id="PTHR43280">
    <property type="entry name" value="ARAC-FAMILY TRANSCRIPTIONAL REGULATOR"/>
    <property type="match status" value="1"/>
</dbReference>
<keyword evidence="5" id="KW-0812">Transmembrane</keyword>
<gene>
    <name evidence="7" type="ORF">CLV25_101217</name>
</gene>
<dbReference type="PROSITE" id="PS01124">
    <property type="entry name" value="HTH_ARAC_FAMILY_2"/>
    <property type="match status" value="1"/>
</dbReference>
<proteinExistence type="predicted"/>
<feature type="transmembrane region" description="Helical" evidence="5">
    <location>
        <begin position="194"/>
        <end position="218"/>
    </location>
</feature>
<sequence length="406" mass="46916">MLHNLVICLPSLTTLFWGLTLFFDKGDNSQARRFLSLFMMVAFVLYLCYIPYFNGQLSLFIYLLPVYTLASLLVYPMYFHYVCMITLHPSFQKKYLLHYIPALFYFVALSAGILMLPQKDVHALQHLMESNQLSMARFDGDMLSVVTMLFLSSRLVFGVLVVVTLYYNVKNIRRYNISIPDFFSNPESRRVDNLSFVLVAMAITSGTSMVFNLIGFQVFLHNDYLLAIPSVMLSSMLYVVGFVGSKQKQVCVAMKDDKYTDECDCSVVDSFDAKFVEQFNMLFYEKKIYLQQDLKIWDVCEAMNSNRTYISCYINKAVGLNFCSFVNKLRVENALILLSDFSYDIYSLNYIAEKSGFSSMNSFYRAFTKAYGVSPGKYRQVRTEPDSSNHQFHSENSEVSDKREFL</sequence>
<evidence type="ECO:0000256" key="1">
    <source>
        <dbReference type="ARBA" id="ARBA00023015"/>
    </source>
</evidence>
<feature type="transmembrane region" description="Helical" evidence="5">
    <location>
        <begin position="59"/>
        <end position="83"/>
    </location>
</feature>
<feature type="region of interest" description="Disordered" evidence="4">
    <location>
        <begin position="383"/>
        <end position="406"/>
    </location>
</feature>
<comment type="caution">
    <text evidence="7">The sequence shown here is derived from an EMBL/GenBank/DDBJ whole genome shotgun (WGS) entry which is preliminary data.</text>
</comment>
<feature type="transmembrane region" description="Helical" evidence="5">
    <location>
        <begin position="95"/>
        <end position="116"/>
    </location>
</feature>
<dbReference type="EMBL" id="SLWB01000001">
    <property type="protein sequence ID" value="TCN72999.1"/>
    <property type="molecule type" value="Genomic_DNA"/>
</dbReference>
<keyword evidence="2" id="KW-0238">DNA-binding</keyword>
<dbReference type="GO" id="GO:0003700">
    <property type="term" value="F:DNA-binding transcription factor activity"/>
    <property type="evidence" value="ECO:0007669"/>
    <property type="project" value="InterPro"/>
</dbReference>
<feature type="transmembrane region" description="Helical" evidence="5">
    <location>
        <begin position="35"/>
        <end position="53"/>
    </location>
</feature>
<dbReference type="AlphaFoldDB" id="A0A4R2EUL1"/>
<evidence type="ECO:0000256" key="5">
    <source>
        <dbReference type="SAM" id="Phobius"/>
    </source>
</evidence>
<keyword evidence="8" id="KW-1185">Reference proteome</keyword>
<dbReference type="InterPro" id="IPR018060">
    <property type="entry name" value="HTH_AraC"/>
</dbReference>
<feature type="transmembrane region" description="Helical" evidence="5">
    <location>
        <begin position="224"/>
        <end position="245"/>
    </location>
</feature>
<protein>
    <submittedName>
        <fullName evidence="7">Helix-turn-helix protein</fullName>
    </submittedName>
</protein>
<dbReference type="InterPro" id="IPR018062">
    <property type="entry name" value="HTH_AraC-typ_CS"/>
</dbReference>
<evidence type="ECO:0000313" key="8">
    <source>
        <dbReference type="Proteomes" id="UP000294830"/>
    </source>
</evidence>
<dbReference type="PROSITE" id="PS00041">
    <property type="entry name" value="HTH_ARAC_FAMILY_1"/>
    <property type="match status" value="1"/>
</dbReference>
<dbReference type="PANTHER" id="PTHR43280:SF2">
    <property type="entry name" value="HTH-TYPE TRANSCRIPTIONAL REGULATOR EXSA"/>
    <property type="match status" value="1"/>
</dbReference>
<dbReference type="InterPro" id="IPR020449">
    <property type="entry name" value="Tscrpt_reg_AraC-type_HTH"/>
</dbReference>
<dbReference type="OrthoDB" id="1157591at2"/>
<feature type="transmembrane region" description="Helical" evidence="5">
    <location>
        <begin position="6"/>
        <end position="23"/>
    </location>
</feature>
<dbReference type="Pfam" id="PF12833">
    <property type="entry name" value="HTH_18"/>
    <property type="match status" value="1"/>
</dbReference>
<organism evidence="7 8">
    <name type="scientific">Acetobacteroides hydrogenigenes</name>
    <dbReference type="NCBI Taxonomy" id="979970"/>
    <lineage>
        <taxon>Bacteria</taxon>
        <taxon>Pseudomonadati</taxon>
        <taxon>Bacteroidota</taxon>
        <taxon>Bacteroidia</taxon>
        <taxon>Bacteroidales</taxon>
        <taxon>Rikenellaceae</taxon>
        <taxon>Acetobacteroides</taxon>
    </lineage>
</organism>
<dbReference type="Proteomes" id="UP000294830">
    <property type="component" value="Unassembled WGS sequence"/>
</dbReference>
<name>A0A4R2EUL1_9BACT</name>
<evidence type="ECO:0000256" key="2">
    <source>
        <dbReference type="ARBA" id="ARBA00023125"/>
    </source>
</evidence>
<dbReference type="InterPro" id="IPR009057">
    <property type="entry name" value="Homeodomain-like_sf"/>
</dbReference>
<keyword evidence="1" id="KW-0805">Transcription regulation</keyword>
<evidence type="ECO:0000256" key="3">
    <source>
        <dbReference type="ARBA" id="ARBA00023163"/>
    </source>
</evidence>